<accession>A0A5B2XFS9</accession>
<reference evidence="1 2" key="1">
    <citation type="submission" date="2019-09" db="EMBL/GenBank/DDBJ databases">
        <title>Goodfellowia gen. nov., a new genus of the Pseudonocardineae related to Actinoalloteichus, containing Goodfellowia coeruleoviolacea gen. nov., comb. nov. gen. nov., comb. nov.</title>
        <authorList>
            <person name="Labeda D."/>
        </authorList>
    </citation>
    <scope>NUCLEOTIDE SEQUENCE [LARGE SCALE GENOMIC DNA]</scope>
    <source>
        <strain evidence="1 2">AN110305</strain>
    </source>
</reference>
<organism evidence="1 2">
    <name type="scientific">Solihabitans fulvus</name>
    <dbReference type="NCBI Taxonomy" id="1892852"/>
    <lineage>
        <taxon>Bacteria</taxon>
        <taxon>Bacillati</taxon>
        <taxon>Actinomycetota</taxon>
        <taxon>Actinomycetes</taxon>
        <taxon>Pseudonocardiales</taxon>
        <taxon>Pseudonocardiaceae</taxon>
        <taxon>Solihabitans</taxon>
    </lineage>
</organism>
<dbReference type="Proteomes" id="UP000323454">
    <property type="component" value="Unassembled WGS sequence"/>
</dbReference>
<evidence type="ECO:0000313" key="1">
    <source>
        <dbReference type="EMBL" id="KAA2261974.1"/>
    </source>
</evidence>
<gene>
    <name evidence="1" type="ORF">F0L68_14855</name>
</gene>
<dbReference type="CDD" id="cd00093">
    <property type="entry name" value="HTH_XRE"/>
    <property type="match status" value="1"/>
</dbReference>
<name>A0A5B2XFS9_9PSEU</name>
<reference evidence="1 2" key="2">
    <citation type="submission" date="2019-09" db="EMBL/GenBank/DDBJ databases">
        <authorList>
            <person name="Jin C."/>
        </authorList>
    </citation>
    <scope>NUCLEOTIDE SEQUENCE [LARGE SCALE GENOMIC DNA]</scope>
    <source>
        <strain evidence="1 2">AN110305</strain>
    </source>
</reference>
<sequence>MADLLVTGPFPDALRAAIEAKGLSLQRIQQRLSAKGAPISIAALSYWQSGRRRPERQESLAALRHLEDVLDVPAGALGALLGPPRPRGRGYGPSAVLPIEALWHSNERLAELLAKVDTSSDALLSRISQHDRVEIAENGGHRSLRVRQVLRAERDGADRWVLVYDGAPRGGPLPQVRALRSARLGQVLADESSGVLVAELMFAVPLARGETVVMEYELAYPGPHYPTGDDSYCRRFRLPVREYVLEVRFDPAARPVRCQQFTSAPGERSPEFYRNLTVDAWGYAHAVALGFGPGVFGMRWQH</sequence>
<comment type="caution">
    <text evidence="1">The sequence shown here is derived from an EMBL/GenBank/DDBJ whole genome shotgun (WGS) entry which is preliminary data.</text>
</comment>
<keyword evidence="2" id="KW-1185">Reference proteome</keyword>
<dbReference type="AlphaFoldDB" id="A0A5B2XFS9"/>
<dbReference type="OrthoDB" id="3690688at2"/>
<dbReference type="RefSeq" id="WP_149850136.1">
    <property type="nucleotide sequence ID" value="NZ_VUOB01000023.1"/>
</dbReference>
<evidence type="ECO:0000313" key="2">
    <source>
        <dbReference type="Proteomes" id="UP000323454"/>
    </source>
</evidence>
<protein>
    <submittedName>
        <fullName evidence="1">Helix-turn-helix transcriptional regulator</fullName>
    </submittedName>
</protein>
<dbReference type="EMBL" id="VUOB01000023">
    <property type="protein sequence ID" value="KAA2261974.1"/>
    <property type="molecule type" value="Genomic_DNA"/>
</dbReference>
<proteinExistence type="predicted"/>
<dbReference type="InterPro" id="IPR001387">
    <property type="entry name" value="Cro/C1-type_HTH"/>
</dbReference>